<dbReference type="InterPro" id="IPR031322">
    <property type="entry name" value="Shikimate/glucono_kinase"/>
</dbReference>
<keyword evidence="4" id="KW-0028">Amino-acid biosynthesis</keyword>
<dbReference type="HAMAP" id="MF_00109">
    <property type="entry name" value="Shikimate_kinase"/>
    <property type="match status" value="1"/>
</dbReference>
<evidence type="ECO:0000256" key="8">
    <source>
        <dbReference type="ARBA" id="ARBA00022840"/>
    </source>
</evidence>
<keyword evidence="9" id="KW-0057">Aromatic amino acid biosynthesis</keyword>
<comment type="pathway">
    <text evidence="1">Metabolic intermediate biosynthesis; chorismate biosynthesis; chorismate from D-erythrose 4-phosphate and phosphoenolpyruvate: step 5/7.</text>
</comment>
<evidence type="ECO:0000256" key="3">
    <source>
        <dbReference type="ARBA" id="ARBA00012154"/>
    </source>
</evidence>
<protein>
    <recommendedName>
        <fullName evidence="3">shikimate kinase</fullName>
        <ecNumber evidence="3">2.7.1.71</ecNumber>
    </recommendedName>
</protein>
<gene>
    <name evidence="12" type="ORF">FisN_4Hh502</name>
</gene>
<dbReference type="CDD" id="cd00464">
    <property type="entry name" value="SK"/>
    <property type="match status" value="1"/>
</dbReference>
<keyword evidence="13" id="KW-1185">Reference proteome</keyword>
<comment type="caution">
    <text evidence="12">The sequence shown here is derived from an EMBL/GenBank/DDBJ whole genome shotgun (WGS) entry which is preliminary data.</text>
</comment>
<dbReference type="OrthoDB" id="197068at2759"/>
<evidence type="ECO:0000256" key="10">
    <source>
        <dbReference type="ARBA" id="ARBA00048567"/>
    </source>
</evidence>
<feature type="signal peptide" evidence="11">
    <location>
        <begin position="1"/>
        <end position="19"/>
    </location>
</feature>
<evidence type="ECO:0000313" key="12">
    <source>
        <dbReference type="EMBL" id="GAX26003.1"/>
    </source>
</evidence>
<feature type="chain" id="PRO_5012599844" description="shikimate kinase" evidence="11">
    <location>
        <begin position="20"/>
        <end position="275"/>
    </location>
</feature>
<dbReference type="PROSITE" id="PS01128">
    <property type="entry name" value="SHIKIMATE_KINASE"/>
    <property type="match status" value="1"/>
</dbReference>
<dbReference type="GO" id="GO:0008652">
    <property type="term" value="P:amino acid biosynthetic process"/>
    <property type="evidence" value="ECO:0007669"/>
    <property type="project" value="UniProtKB-KW"/>
</dbReference>
<dbReference type="GO" id="GO:0005829">
    <property type="term" value="C:cytosol"/>
    <property type="evidence" value="ECO:0007669"/>
    <property type="project" value="TreeGrafter"/>
</dbReference>
<organism evidence="12 13">
    <name type="scientific">Fistulifera solaris</name>
    <name type="common">Oleaginous diatom</name>
    <dbReference type="NCBI Taxonomy" id="1519565"/>
    <lineage>
        <taxon>Eukaryota</taxon>
        <taxon>Sar</taxon>
        <taxon>Stramenopiles</taxon>
        <taxon>Ochrophyta</taxon>
        <taxon>Bacillariophyta</taxon>
        <taxon>Bacillariophyceae</taxon>
        <taxon>Bacillariophycidae</taxon>
        <taxon>Naviculales</taxon>
        <taxon>Naviculaceae</taxon>
        <taxon>Fistulifera</taxon>
    </lineage>
</organism>
<dbReference type="SUPFAM" id="SSF52540">
    <property type="entry name" value="P-loop containing nucleoside triphosphate hydrolases"/>
    <property type="match status" value="1"/>
</dbReference>
<evidence type="ECO:0000256" key="6">
    <source>
        <dbReference type="ARBA" id="ARBA00022741"/>
    </source>
</evidence>
<comment type="catalytic activity">
    <reaction evidence="10">
        <text>shikimate + ATP = 3-phosphoshikimate + ADP + H(+)</text>
        <dbReference type="Rhea" id="RHEA:13121"/>
        <dbReference type="ChEBI" id="CHEBI:15378"/>
        <dbReference type="ChEBI" id="CHEBI:30616"/>
        <dbReference type="ChEBI" id="CHEBI:36208"/>
        <dbReference type="ChEBI" id="CHEBI:145989"/>
        <dbReference type="ChEBI" id="CHEBI:456216"/>
        <dbReference type="EC" id="2.7.1.71"/>
    </reaction>
</comment>
<dbReference type="InterPro" id="IPR027417">
    <property type="entry name" value="P-loop_NTPase"/>
</dbReference>
<evidence type="ECO:0000256" key="7">
    <source>
        <dbReference type="ARBA" id="ARBA00022777"/>
    </source>
</evidence>
<name>A0A1Z5KI73_FISSO</name>
<evidence type="ECO:0000256" key="1">
    <source>
        <dbReference type="ARBA" id="ARBA00004842"/>
    </source>
</evidence>
<dbReference type="InterPro" id="IPR023000">
    <property type="entry name" value="Shikimate_kinase_CS"/>
</dbReference>
<evidence type="ECO:0000256" key="5">
    <source>
        <dbReference type="ARBA" id="ARBA00022679"/>
    </source>
</evidence>
<dbReference type="PANTHER" id="PTHR21087:SF16">
    <property type="entry name" value="SHIKIMATE KINASE 1, CHLOROPLASTIC"/>
    <property type="match status" value="1"/>
</dbReference>
<keyword evidence="6" id="KW-0547">Nucleotide-binding</keyword>
<sequence length="275" mass="30475">MRLQAVTALGLWLCSSVVAFTPHRAFVAPSPTVVLNAGGFEWEDPVNAFDQGVDNPYKNTDLMTPTDGGMKIDPARLLSPRLNGANLYFIGMMGSGKTSVGEAVARRMGSYTFLDTDAIIEKATKMTIPEIFEAEGEEGFRQVEAQILDSVHPYVRCVISTGGGIVTRMENWSKLQTGLVVWLDVEPEVIIKRIQGTDRPLLQTEDPLKKLKALLNERKPKYMNADIRVKVTEEMDTAAVADQVIYDLHHFIDDNPPAWKLAKAKAQAEGLDWVQ</sequence>
<reference evidence="12 13" key="1">
    <citation type="journal article" date="2015" name="Plant Cell">
        <title>Oil accumulation by the oleaginous diatom Fistulifera solaris as revealed by the genome and transcriptome.</title>
        <authorList>
            <person name="Tanaka T."/>
            <person name="Maeda Y."/>
            <person name="Veluchamy A."/>
            <person name="Tanaka M."/>
            <person name="Abida H."/>
            <person name="Marechal E."/>
            <person name="Bowler C."/>
            <person name="Muto M."/>
            <person name="Sunaga Y."/>
            <person name="Tanaka M."/>
            <person name="Yoshino T."/>
            <person name="Taniguchi T."/>
            <person name="Fukuda Y."/>
            <person name="Nemoto M."/>
            <person name="Matsumoto M."/>
            <person name="Wong P.S."/>
            <person name="Aburatani S."/>
            <person name="Fujibuchi W."/>
        </authorList>
    </citation>
    <scope>NUCLEOTIDE SEQUENCE [LARGE SCALE GENOMIC DNA]</scope>
    <source>
        <strain evidence="12 13">JPCC DA0580</strain>
    </source>
</reference>
<proteinExistence type="inferred from homology"/>
<keyword evidence="7 12" id="KW-0418">Kinase</keyword>
<keyword evidence="5 12" id="KW-0808">Transferase</keyword>
<dbReference type="EMBL" id="BDSP01000235">
    <property type="protein sequence ID" value="GAX26003.1"/>
    <property type="molecule type" value="Genomic_DNA"/>
</dbReference>
<evidence type="ECO:0000256" key="2">
    <source>
        <dbReference type="ARBA" id="ARBA00006997"/>
    </source>
</evidence>
<evidence type="ECO:0000256" key="4">
    <source>
        <dbReference type="ARBA" id="ARBA00022605"/>
    </source>
</evidence>
<dbReference type="InParanoid" id="A0A1Z5KI73"/>
<keyword evidence="8" id="KW-0067">ATP-binding</keyword>
<dbReference type="GO" id="GO:0005524">
    <property type="term" value="F:ATP binding"/>
    <property type="evidence" value="ECO:0007669"/>
    <property type="project" value="UniProtKB-KW"/>
</dbReference>
<evidence type="ECO:0000256" key="9">
    <source>
        <dbReference type="ARBA" id="ARBA00023141"/>
    </source>
</evidence>
<dbReference type="Pfam" id="PF01202">
    <property type="entry name" value="SKI"/>
    <property type="match status" value="1"/>
</dbReference>
<dbReference type="PRINTS" id="PR01100">
    <property type="entry name" value="SHIKIMTKNASE"/>
</dbReference>
<dbReference type="InterPro" id="IPR000623">
    <property type="entry name" value="Shikimate_kinase/TSH1"/>
</dbReference>
<evidence type="ECO:0000256" key="11">
    <source>
        <dbReference type="SAM" id="SignalP"/>
    </source>
</evidence>
<dbReference type="GO" id="GO:0009073">
    <property type="term" value="P:aromatic amino acid family biosynthetic process"/>
    <property type="evidence" value="ECO:0007669"/>
    <property type="project" value="UniProtKB-KW"/>
</dbReference>
<keyword evidence="11" id="KW-0732">Signal</keyword>
<evidence type="ECO:0000313" key="13">
    <source>
        <dbReference type="Proteomes" id="UP000198406"/>
    </source>
</evidence>
<dbReference type="Gene3D" id="3.40.50.300">
    <property type="entry name" value="P-loop containing nucleotide triphosphate hydrolases"/>
    <property type="match status" value="1"/>
</dbReference>
<dbReference type="PANTHER" id="PTHR21087">
    <property type="entry name" value="SHIKIMATE KINASE"/>
    <property type="match status" value="1"/>
</dbReference>
<dbReference type="GO" id="GO:0004765">
    <property type="term" value="F:shikimate kinase activity"/>
    <property type="evidence" value="ECO:0007669"/>
    <property type="project" value="UniProtKB-EC"/>
</dbReference>
<dbReference type="Proteomes" id="UP000198406">
    <property type="component" value="Unassembled WGS sequence"/>
</dbReference>
<dbReference type="UniPathway" id="UPA00053">
    <property type="reaction ID" value="UER00088"/>
</dbReference>
<accession>A0A1Z5KI73</accession>
<dbReference type="AlphaFoldDB" id="A0A1Z5KI73"/>
<dbReference type="GO" id="GO:0009423">
    <property type="term" value="P:chorismate biosynthetic process"/>
    <property type="evidence" value="ECO:0007669"/>
    <property type="project" value="UniProtKB-UniPathway"/>
</dbReference>
<comment type="similarity">
    <text evidence="2">Belongs to the shikimate kinase family.</text>
</comment>
<dbReference type="EC" id="2.7.1.71" evidence="3"/>